<reference evidence="2 3" key="1">
    <citation type="submission" date="2018-06" db="EMBL/GenBank/DDBJ databases">
        <authorList>
            <consortium name="Pathogen Informatics"/>
            <person name="Doyle S."/>
        </authorList>
    </citation>
    <scope>NUCLEOTIDE SEQUENCE [LARGE SCALE GENOMIC DNA]</scope>
    <source>
        <strain evidence="2 3">NCTC10839</strain>
    </source>
</reference>
<feature type="transmembrane region" description="Helical" evidence="1">
    <location>
        <begin position="184"/>
        <end position="208"/>
    </location>
</feature>
<dbReference type="GeneID" id="56957422"/>
<evidence type="ECO:0000256" key="1">
    <source>
        <dbReference type="SAM" id="Phobius"/>
    </source>
</evidence>
<evidence type="ECO:0000313" key="3">
    <source>
        <dbReference type="Proteomes" id="UP000248808"/>
    </source>
</evidence>
<dbReference type="Proteomes" id="UP000248808">
    <property type="component" value="Chromosome 1"/>
</dbReference>
<dbReference type="KEGG" id="hhz:NCTC10839_00826"/>
<name>A0A2X4R4H5_HAEHA</name>
<gene>
    <name evidence="2" type="ORF">NCTC10839_00826</name>
</gene>
<proteinExistence type="predicted"/>
<evidence type="ECO:0008006" key="4">
    <source>
        <dbReference type="Google" id="ProtNLM"/>
    </source>
</evidence>
<evidence type="ECO:0000313" key="2">
    <source>
        <dbReference type="EMBL" id="SQH96943.1"/>
    </source>
</evidence>
<keyword evidence="1" id="KW-0812">Transmembrane</keyword>
<keyword evidence="1" id="KW-0472">Membrane</keyword>
<sequence>MPLPLIPVAIGLGASALFGLYKGGKAVVDNSDAKNLNEESNNLISDYANKLDNARAVCQVSLEELGRGKFDALTGNIDHFLQVFSQIKNVEFSQYTSLDELKVAEFSNEILKELKQEVSVLKDGSLGLAGGAAAGAMTAFGAYSGTMALASAGTGTAISTLSGAAATNATLAWLGGGTLASGGFGMAGGVLMVNALVAAPALAIMGWYMGNKAEKNLEEAKTNKAVAEEFVSDAEANITLIDGITDIALQLIELVSYLRKHCRRQTNSLTKIIESSGNDYSKYSDEEKAITFKTVKLIQLLKAVIDTPILDKNGNLLGDTASRITQLQKDVKEI</sequence>
<organism evidence="2 3">
    <name type="scientific">Haemophilus haemolyticus</name>
    <dbReference type="NCBI Taxonomy" id="726"/>
    <lineage>
        <taxon>Bacteria</taxon>
        <taxon>Pseudomonadati</taxon>
        <taxon>Pseudomonadota</taxon>
        <taxon>Gammaproteobacteria</taxon>
        <taxon>Pasteurellales</taxon>
        <taxon>Pasteurellaceae</taxon>
        <taxon>Haemophilus</taxon>
    </lineage>
</organism>
<protein>
    <recommendedName>
        <fullName evidence="4">Chemotaxis protein</fullName>
    </recommendedName>
</protein>
<keyword evidence="1" id="KW-1133">Transmembrane helix</keyword>
<accession>A0A2X4R4H5</accession>
<dbReference type="EMBL" id="LS483458">
    <property type="protein sequence ID" value="SQH96943.1"/>
    <property type="molecule type" value="Genomic_DNA"/>
</dbReference>
<dbReference type="AlphaFoldDB" id="A0A2X4R4H5"/>
<dbReference type="RefSeq" id="WP_005634324.1">
    <property type="nucleotide sequence ID" value="NZ_LS483458.1"/>
</dbReference>